<evidence type="ECO:0000259" key="6">
    <source>
        <dbReference type="PROSITE" id="PS50977"/>
    </source>
</evidence>
<dbReference type="PANTHER" id="PTHR30055">
    <property type="entry name" value="HTH-TYPE TRANSCRIPTIONAL REGULATOR RUTR"/>
    <property type="match status" value="1"/>
</dbReference>
<dbReference type="PROSITE" id="PS50977">
    <property type="entry name" value="HTH_TETR_2"/>
    <property type="match status" value="1"/>
</dbReference>
<dbReference type="GO" id="GO:0000976">
    <property type="term" value="F:transcription cis-regulatory region binding"/>
    <property type="evidence" value="ECO:0007669"/>
    <property type="project" value="TreeGrafter"/>
</dbReference>
<keyword evidence="8" id="KW-1185">Reference proteome</keyword>
<feature type="domain" description="HTH tetR-type" evidence="6">
    <location>
        <begin position="28"/>
        <end position="88"/>
    </location>
</feature>
<dbReference type="Gene3D" id="1.10.357.10">
    <property type="entry name" value="Tetracycline Repressor, domain 2"/>
    <property type="match status" value="1"/>
</dbReference>
<dbReference type="InterPro" id="IPR009057">
    <property type="entry name" value="Homeodomain-like_sf"/>
</dbReference>
<evidence type="ECO:0000256" key="1">
    <source>
        <dbReference type="ARBA" id="ARBA00022491"/>
    </source>
</evidence>
<name>A0A2W7Q019_9BURK</name>
<gene>
    <name evidence="7" type="ORF">C7416_101543</name>
</gene>
<dbReference type="Proteomes" id="UP000249638">
    <property type="component" value="Unassembled WGS sequence"/>
</dbReference>
<evidence type="ECO:0000313" key="7">
    <source>
        <dbReference type="EMBL" id="PZX34259.1"/>
    </source>
</evidence>
<dbReference type="GO" id="GO:0003700">
    <property type="term" value="F:DNA-binding transcription factor activity"/>
    <property type="evidence" value="ECO:0007669"/>
    <property type="project" value="TreeGrafter"/>
</dbReference>
<evidence type="ECO:0000256" key="3">
    <source>
        <dbReference type="ARBA" id="ARBA00023125"/>
    </source>
</evidence>
<sequence length="212" mass="24078">MTGRSSDLFWSADIEGSRKHMVKGTSHSPQRDRILRAAAQLFAQRGYHAVGINAIQEAVNLGRGALYHHIHSKEDLLYEITREYITDLAAFAEQLNADMDPRERIELLGRHLVLKIASHQAELTVCFRDVQSLTAGRRAEVMALHSKYEKAWRAVLVDGADLGIFRPYDPVVLKGVLGMYFYSYLWIRPEGTVSPEAIAERLNEMALRMVQR</sequence>
<dbReference type="PRINTS" id="PR00455">
    <property type="entry name" value="HTHTETR"/>
</dbReference>
<keyword evidence="4" id="KW-0804">Transcription</keyword>
<evidence type="ECO:0000256" key="4">
    <source>
        <dbReference type="ARBA" id="ARBA00023163"/>
    </source>
</evidence>
<dbReference type="InterPro" id="IPR041490">
    <property type="entry name" value="KstR2_TetR_C"/>
</dbReference>
<feature type="DNA-binding region" description="H-T-H motif" evidence="5">
    <location>
        <begin position="51"/>
        <end position="70"/>
    </location>
</feature>
<dbReference type="PANTHER" id="PTHR30055:SF175">
    <property type="entry name" value="HTH-TYPE TRANSCRIPTIONAL REPRESSOR KSTR2"/>
    <property type="match status" value="1"/>
</dbReference>
<keyword evidence="3 5" id="KW-0238">DNA-binding</keyword>
<dbReference type="EMBL" id="QKZN01000001">
    <property type="protein sequence ID" value="PZX34259.1"/>
    <property type="molecule type" value="Genomic_DNA"/>
</dbReference>
<dbReference type="InterPro" id="IPR036271">
    <property type="entry name" value="Tet_transcr_reg_TetR-rel_C_sf"/>
</dbReference>
<comment type="caution">
    <text evidence="7">The sequence shown here is derived from an EMBL/GenBank/DDBJ whole genome shotgun (WGS) entry which is preliminary data.</text>
</comment>
<proteinExistence type="predicted"/>
<evidence type="ECO:0000313" key="8">
    <source>
        <dbReference type="Proteomes" id="UP000249638"/>
    </source>
</evidence>
<evidence type="ECO:0000256" key="5">
    <source>
        <dbReference type="PROSITE-ProRule" id="PRU00335"/>
    </source>
</evidence>
<dbReference type="SUPFAM" id="SSF46689">
    <property type="entry name" value="Homeodomain-like"/>
    <property type="match status" value="1"/>
</dbReference>
<dbReference type="Pfam" id="PF17932">
    <property type="entry name" value="TetR_C_24"/>
    <property type="match status" value="1"/>
</dbReference>
<accession>A0A2W7Q019</accession>
<dbReference type="AlphaFoldDB" id="A0A2W7Q019"/>
<reference evidence="7" key="1">
    <citation type="submission" date="2018-06" db="EMBL/GenBank/DDBJ databases">
        <title>Genomic Encyclopedia of Type Strains, Phase IV (KMG-V): Genome sequencing to study the core and pangenomes of soil and plant-associated prokaryotes.</title>
        <authorList>
            <person name="Whitman W."/>
        </authorList>
    </citation>
    <scope>NUCLEOTIDE SEQUENCE [LARGE SCALE GENOMIC DNA]</scope>
    <source>
        <strain evidence="7">MLR2-44</strain>
    </source>
</reference>
<dbReference type="InterPro" id="IPR050109">
    <property type="entry name" value="HTH-type_TetR-like_transc_reg"/>
</dbReference>
<keyword evidence="2" id="KW-0805">Transcription regulation</keyword>
<evidence type="ECO:0000256" key="2">
    <source>
        <dbReference type="ARBA" id="ARBA00023015"/>
    </source>
</evidence>
<dbReference type="InterPro" id="IPR001647">
    <property type="entry name" value="HTH_TetR"/>
</dbReference>
<dbReference type="SUPFAM" id="SSF48498">
    <property type="entry name" value="Tetracyclin repressor-like, C-terminal domain"/>
    <property type="match status" value="1"/>
</dbReference>
<organism evidence="7 8">
    <name type="scientific">Cupriavidus phytorum</name>
    <dbReference type="NCBI Taxonomy" id="3024399"/>
    <lineage>
        <taxon>Bacteria</taxon>
        <taxon>Pseudomonadati</taxon>
        <taxon>Pseudomonadota</taxon>
        <taxon>Betaproteobacteria</taxon>
        <taxon>Burkholderiales</taxon>
        <taxon>Burkholderiaceae</taxon>
        <taxon>Cupriavidus</taxon>
    </lineage>
</organism>
<dbReference type="Pfam" id="PF00440">
    <property type="entry name" value="TetR_N"/>
    <property type="match status" value="1"/>
</dbReference>
<protein>
    <submittedName>
        <fullName evidence="7">TetR family transcriptional regulator</fullName>
    </submittedName>
</protein>
<keyword evidence="1" id="KW-0678">Repressor</keyword>